<gene>
    <name evidence="1" type="ORF">AB3U87_11435</name>
</gene>
<dbReference type="Proteomes" id="UP001605250">
    <property type="component" value="Unassembled WGS sequence"/>
</dbReference>
<dbReference type="EMBL" id="JBGCUC010000009">
    <property type="protein sequence ID" value="MFG6076969.1"/>
    <property type="molecule type" value="Genomic_DNA"/>
</dbReference>
<sequence length="198" mass="22638">MAQLIQFLKSGPALLTPATPEASEFLQRIKLGEWVGAEFRRTRNYQFHKRFFKLLQLGFEYWTPAGGTLTPGERQLVEGFVKYLVSMAGQHGDTLSAAADDYLHAIGQRRAANVVLLKSFEPYRAWAIVEAGYYDTVILPDGLRRRVPKSISFAKMDEDTFQALYKSVFNVLWNFILFRCFRMPEEAENVAAQLLEFA</sequence>
<evidence type="ECO:0000313" key="1">
    <source>
        <dbReference type="EMBL" id="MFG6076969.1"/>
    </source>
</evidence>
<proteinExistence type="predicted"/>
<organism evidence="1 2">
    <name type="scientific">Erwinia plantamica</name>
    <dbReference type="NCBI Taxonomy" id="3237104"/>
    <lineage>
        <taxon>Bacteria</taxon>
        <taxon>Pseudomonadati</taxon>
        <taxon>Pseudomonadota</taxon>
        <taxon>Gammaproteobacteria</taxon>
        <taxon>Enterobacterales</taxon>
        <taxon>Erwiniaceae</taxon>
        <taxon>Erwinia</taxon>
    </lineage>
</organism>
<protein>
    <submittedName>
        <fullName evidence="1">DUF1367 family protein</fullName>
    </submittedName>
</protein>
<dbReference type="Pfam" id="PF07105">
    <property type="entry name" value="DUF1367"/>
    <property type="match status" value="1"/>
</dbReference>
<dbReference type="RefSeq" id="WP_394149039.1">
    <property type="nucleotide sequence ID" value="NZ_JBGCUC010000009.1"/>
</dbReference>
<reference evidence="1 2" key="1">
    <citation type="submission" date="2024-07" db="EMBL/GenBank/DDBJ databases">
        <title>Novel bacterial strain Erwinia sp. OPT-41 promoting growth of various crops.</title>
        <authorList>
            <person name="Egorshina A."/>
            <person name="Lukyantsev M.A."/>
            <person name="Golubev S.N."/>
            <person name="Muratova A.Y."/>
            <person name="Bulygina E.A."/>
        </authorList>
    </citation>
    <scope>NUCLEOTIDE SEQUENCE [LARGE SCALE GENOMIC DNA]</scope>
    <source>
        <strain evidence="1 2">OPT-41</strain>
    </source>
</reference>
<evidence type="ECO:0000313" key="2">
    <source>
        <dbReference type="Proteomes" id="UP001605250"/>
    </source>
</evidence>
<accession>A0ABW7CL69</accession>
<comment type="caution">
    <text evidence="1">The sequence shown here is derived from an EMBL/GenBank/DDBJ whole genome shotgun (WGS) entry which is preliminary data.</text>
</comment>
<keyword evidence="2" id="KW-1185">Reference proteome</keyword>
<name>A0ABW7CL69_9GAMM</name>
<dbReference type="InterPro" id="IPR009797">
    <property type="entry name" value="DUF1367"/>
</dbReference>